<dbReference type="AlphaFoldDB" id="A0A4U0FEP9"/>
<dbReference type="Proteomes" id="UP000309673">
    <property type="component" value="Unassembled WGS sequence"/>
</dbReference>
<dbReference type="RefSeq" id="WP_136776681.1">
    <property type="nucleotide sequence ID" value="NZ_SUPK01000002.1"/>
</dbReference>
<proteinExistence type="predicted"/>
<sequence>MELLSSMIGNPVELHISGNIEWVGILIDYGLDVVVIYDGSQYVYIPYVHILKMKLNSTAEISMNETAQRQLNKESELSYRKILMKARGMFVQIVTGHQSVYGYVTNVMSNYFVLHSPVHRTLFVPMLHMKWLIPYPENHAPYSLTPDVLPAQPSSLKLANSFEETLKKMKGQIVVFDLGHEPDKIGCLKNIDNNTAELVTADQSTVHWNIQHLKLVSFLNLSR</sequence>
<accession>A0A4U0FEP9</accession>
<dbReference type="OrthoDB" id="2716151at2"/>
<comment type="caution">
    <text evidence="1">The sequence shown here is derived from an EMBL/GenBank/DDBJ whole genome shotgun (WGS) entry which is preliminary data.</text>
</comment>
<gene>
    <name evidence="1" type="ORF">E5161_05335</name>
</gene>
<evidence type="ECO:0000313" key="2">
    <source>
        <dbReference type="Proteomes" id="UP000309673"/>
    </source>
</evidence>
<name>A0A4U0FEP9_9BACL</name>
<evidence type="ECO:0000313" key="1">
    <source>
        <dbReference type="EMBL" id="TJY43317.1"/>
    </source>
</evidence>
<reference evidence="1 2" key="1">
    <citation type="submission" date="2019-04" db="EMBL/GenBank/DDBJ databases">
        <title>Cohnella sp. nov., isolated from soil.</title>
        <authorList>
            <person name="Kim W."/>
        </authorList>
    </citation>
    <scope>NUCLEOTIDE SEQUENCE [LARGE SCALE GENOMIC DNA]</scope>
    <source>
        <strain evidence="1 2">CAU 1483</strain>
    </source>
</reference>
<dbReference type="EMBL" id="SUPK01000002">
    <property type="protein sequence ID" value="TJY43317.1"/>
    <property type="molecule type" value="Genomic_DNA"/>
</dbReference>
<organism evidence="1 2">
    <name type="scientific">Cohnella pontilimi</name>
    <dbReference type="NCBI Taxonomy" id="2564100"/>
    <lineage>
        <taxon>Bacteria</taxon>
        <taxon>Bacillati</taxon>
        <taxon>Bacillota</taxon>
        <taxon>Bacilli</taxon>
        <taxon>Bacillales</taxon>
        <taxon>Paenibacillaceae</taxon>
        <taxon>Cohnella</taxon>
    </lineage>
</organism>
<keyword evidence="2" id="KW-1185">Reference proteome</keyword>
<protein>
    <submittedName>
        <fullName evidence="1">DUF2642 domain-containing protein</fullName>
    </submittedName>
</protein>